<dbReference type="Gene3D" id="2.60.40.1180">
    <property type="entry name" value="Golgi alpha-mannosidase II"/>
    <property type="match status" value="1"/>
</dbReference>
<feature type="non-terminal residue" evidence="2">
    <location>
        <position position="1"/>
    </location>
</feature>
<gene>
    <name evidence="2" type="ORF">EZS27_038281</name>
</gene>
<dbReference type="InterPro" id="IPR029483">
    <property type="entry name" value="GH97_C"/>
</dbReference>
<dbReference type="InterPro" id="IPR013780">
    <property type="entry name" value="Glyco_hydro_b"/>
</dbReference>
<name>A0A5J4PMG7_9ZZZZ</name>
<comment type="caution">
    <text evidence="2">The sequence shown here is derived from an EMBL/GenBank/DDBJ whole genome shotgun (WGS) entry which is preliminary data.</text>
</comment>
<feature type="domain" description="Glycosyl-hydrolase 97 C-terminal oligomerisation" evidence="1">
    <location>
        <begin position="1"/>
        <end position="55"/>
    </location>
</feature>
<reference evidence="2" key="1">
    <citation type="submission" date="2019-03" db="EMBL/GenBank/DDBJ databases">
        <title>Single cell metagenomics reveals metabolic interactions within the superorganism composed of flagellate Streblomastix strix and complex community of Bacteroidetes bacteria on its surface.</title>
        <authorList>
            <person name="Treitli S.C."/>
            <person name="Kolisko M."/>
            <person name="Husnik F."/>
            <person name="Keeling P."/>
            <person name="Hampl V."/>
        </authorList>
    </citation>
    <scope>NUCLEOTIDE SEQUENCE</scope>
    <source>
        <strain evidence="2">STM</strain>
    </source>
</reference>
<evidence type="ECO:0000259" key="1">
    <source>
        <dbReference type="Pfam" id="PF14509"/>
    </source>
</evidence>
<accession>A0A5J4PMG7</accession>
<organism evidence="2">
    <name type="scientific">termite gut metagenome</name>
    <dbReference type="NCBI Taxonomy" id="433724"/>
    <lineage>
        <taxon>unclassified sequences</taxon>
        <taxon>metagenomes</taxon>
        <taxon>organismal metagenomes</taxon>
    </lineage>
</organism>
<dbReference type="EMBL" id="SNRY01007441">
    <property type="protein sequence ID" value="KAA6310412.1"/>
    <property type="molecule type" value="Genomic_DNA"/>
</dbReference>
<protein>
    <recommendedName>
        <fullName evidence="1">Glycosyl-hydrolase 97 C-terminal oligomerisation domain-containing protein</fullName>
    </recommendedName>
</protein>
<dbReference type="Pfam" id="PF14509">
    <property type="entry name" value="GH97_C"/>
    <property type="match status" value="1"/>
</dbReference>
<dbReference type="AlphaFoldDB" id="A0A5J4PMG7"/>
<evidence type="ECO:0000313" key="2">
    <source>
        <dbReference type="EMBL" id="KAA6310412.1"/>
    </source>
</evidence>
<proteinExistence type="predicted"/>
<sequence>TVDLSFLKGKRSSATLFRDGANAHRIGHDYKKETLNLDKENGLPVHIAPGGGFVLIVDVE</sequence>